<dbReference type="Proteomes" id="UP000267017">
    <property type="component" value="Unassembled WGS sequence"/>
</dbReference>
<dbReference type="AlphaFoldDB" id="A0A3P3U3Y7"/>
<name>A0A3P3U3Y7_9BACL</name>
<sequence>MTMIAVHYPEGRITLEQRRLLAESLTDAVLIPEVGQFCPPARDGFQVRFAEYSAEHMAIGGKLLADGPERDIITVNILVMDGDWPNEVRKEVLENILDCLGKVLEVPEPPPTWWVSFQVIEEGSWGSRGGVLSILDLLDSGVFTEEKIKAIRQKLG</sequence>
<keyword evidence="2" id="KW-1185">Reference proteome</keyword>
<comment type="caution">
    <text evidence="1">The sequence shown here is derived from an EMBL/GenBank/DDBJ whole genome shotgun (WGS) entry which is preliminary data.</text>
</comment>
<accession>A0A3P3U3Y7</accession>
<organism evidence="1 2">
    <name type="scientific">Paenibacillus oralis</name>
    <dbReference type="NCBI Taxonomy" id="2490856"/>
    <lineage>
        <taxon>Bacteria</taxon>
        <taxon>Bacillati</taxon>
        <taxon>Bacillota</taxon>
        <taxon>Bacilli</taxon>
        <taxon>Bacillales</taxon>
        <taxon>Paenibacillaceae</taxon>
        <taxon>Paenibacillus</taxon>
    </lineage>
</organism>
<dbReference type="Gene3D" id="3.30.429.10">
    <property type="entry name" value="Macrophage Migration Inhibitory Factor"/>
    <property type="match status" value="1"/>
</dbReference>
<dbReference type="OrthoDB" id="4299064at2"/>
<protein>
    <submittedName>
        <fullName evidence="1">Tautomerase enzyme</fullName>
    </submittedName>
</protein>
<dbReference type="RefSeq" id="WP_128632745.1">
    <property type="nucleotide sequence ID" value="NZ_RRCN01000001.1"/>
</dbReference>
<reference evidence="1 2" key="1">
    <citation type="submission" date="2018-11" db="EMBL/GenBank/DDBJ databases">
        <title>Genome sequencing of Paenibacillus sp. KCOM 3021 (= ChDC PVNT-B20).</title>
        <authorList>
            <person name="Kook J.-K."/>
            <person name="Park S.-N."/>
            <person name="Lim Y.K."/>
        </authorList>
    </citation>
    <scope>NUCLEOTIDE SEQUENCE [LARGE SCALE GENOMIC DNA]</scope>
    <source>
        <strain evidence="1 2">KCOM 3021</strain>
    </source>
</reference>
<dbReference type="InterPro" id="IPR014347">
    <property type="entry name" value="Tautomerase/MIF_sf"/>
</dbReference>
<evidence type="ECO:0000313" key="2">
    <source>
        <dbReference type="Proteomes" id="UP000267017"/>
    </source>
</evidence>
<dbReference type="EMBL" id="RRCN01000001">
    <property type="protein sequence ID" value="RRJ64945.1"/>
    <property type="molecule type" value="Genomic_DNA"/>
</dbReference>
<proteinExistence type="predicted"/>
<gene>
    <name evidence="1" type="ORF">EHV15_19990</name>
</gene>
<evidence type="ECO:0000313" key="1">
    <source>
        <dbReference type="EMBL" id="RRJ64945.1"/>
    </source>
</evidence>
<dbReference type="SUPFAM" id="SSF55331">
    <property type="entry name" value="Tautomerase/MIF"/>
    <property type="match status" value="1"/>
</dbReference>